<feature type="compositionally biased region" description="Polar residues" evidence="1">
    <location>
        <begin position="161"/>
        <end position="172"/>
    </location>
</feature>
<dbReference type="EMBL" id="RRYP01001958">
    <property type="protein sequence ID" value="TNV85282.1"/>
    <property type="molecule type" value="Genomic_DNA"/>
</dbReference>
<feature type="region of interest" description="Disordered" evidence="1">
    <location>
        <begin position="88"/>
        <end position="176"/>
    </location>
</feature>
<feature type="compositionally biased region" description="Polar residues" evidence="1">
    <location>
        <begin position="481"/>
        <end position="493"/>
    </location>
</feature>
<keyword evidence="3" id="KW-1185">Reference proteome</keyword>
<feature type="region of interest" description="Disordered" evidence="1">
    <location>
        <begin position="265"/>
        <end position="365"/>
    </location>
</feature>
<feature type="compositionally biased region" description="Polar residues" evidence="1">
    <location>
        <begin position="322"/>
        <end position="365"/>
    </location>
</feature>
<feature type="compositionally biased region" description="Polar residues" evidence="1">
    <location>
        <begin position="141"/>
        <end position="152"/>
    </location>
</feature>
<reference evidence="2" key="1">
    <citation type="submission" date="2019-06" db="EMBL/GenBank/DDBJ databases">
        <authorList>
            <person name="Zheng W."/>
        </authorList>
    </citation>
    <scope>NUCLEOTIDE SEQUENCE</scope>
    <source>
        <strain evidence="2">QDHG01</strain>
    </source>
</reference>
<feature type="compositionally biased region" description="Gly residues" evidence="1">
    <location>
        <begin position="306"/>
        <end position="319"/>
    </location>
</feature>
<feature type="compositionally biased region" description="Basic and acidic residues" evidence="1">
    <location>
        <begin position="95"/>
        <end position="116"/>
    </location>
</feature>
<dbReference type="AlphaFoldDB" id="A0A8J8NZU5"/>
<name>A0A8J8NZU5_HALGN</name>
<accession>A0A8J8NZU5</accession>
<protein>
    <submittedName>
        <fullName evidence="2">Uncharacterized protein</fullName>
    </submittedName>
</protein>
<evidence type="ECO:0000256" key="1">
    <source>
        <dbReference type="SAM" id="MobiDB-lite"/>
    </source>
</evidence>
<dbReference type="Proteomes" id="UP000785679">
    <property type="component" value="Unassembled WGS sequence"/>
</dbReference>
<comment type="caution">
    <text evidence="2">The sequence shown here is derived from an EMBL/GenBank/DDBJ whole genome shotgun (WGS) entry which is preliminary data.</text>
</comment>
<organism evidence="2 3">
    <name type="scientific">Halteria grandinella</name>
    <dbReference type="NCBI Taxonomy" id="5974"/>
    <lineage>
        <taxon>Eukaryota</taxon>
        <taxon>Sar</taxon>
        <taxon>Alveolata</taxon>
        <taxon>Ciliophora</taxon>
        <taxon>Intramacronucleata</taxon>
        <taxon>Spirotrichea</taxon>
        <taxon>Stichotrichia</taxon>
        <taxon>Sporadotrichida</taxon>
        <taxon>Halteriidae</taxon>
        <taxon>Halteria</taxon>
    </lineage>
</organism>
<feature type="compositionally biased region" description="Low complexity" evidence="1">
    <location>
        <begin position="512"/>
        <end position="526"/>
    </location>
</feature>
<feature type="compositionally biased region" description="Polar residues" evidence="1">
    <location>
        <begin position="286"/>
        <end position="302"/>
    </location>
</feature>
<proteinExistence type="predicted"/>
<evidence type="ECO:0000313" key="3">
    <source>
        <dbReference type="Proteomes" id="UP000785679"/>
    </source>
</evidence>
<gene>
    <name evidence="2" type="ORF">FGO68_gene4692</name>
</gene>
<evidence type="ECO:0000313" key="2">
    <source>
        <dbReference type="EMBL" id="TNV85282.1"/>
    </source>
</evidence>
<feature type="region of interest" description="Disordered" evidence="1">
    <location>
        <begin position="382"/>
        <end position="421"/>
    </location>
</feature>
<feature type="region of interest" description="Disordered" evidence="1">
    <location>
        <begin position="479"/>
        <end position="526"/>
    </location>
</feature>
<sequence>MPTDFEKINESFRNLYSDGFIQVTADTEQDLNFIVDSLEDEHVRRAVHTTKTIPEDGNDGDFEDERFHDTKANQIAAIFQRKRGRKNTGNFTILKDQRRERTRRVSSDEDGAEFRRSRSRSNCTSDRGRNASGKPSRKHSQSVTPQEPSPRNNDQKKHSPSNRGISKQQSEQETADNMYDSSQNFAFRGGYPAGPFALPFHIPQGSGAAGSIHFVQFPQFPSNYFPGAYPQPYYMAAANPQPQSAEPFSGPFDNAHLNLMNSLSQQKKDKNGGGGNLPSFIPHMQSGESFGNNPAFSRSFNMQDIFGGGNTTKKNGGGFMEPSQSIEFRRGGNQNAQNSNSTAGGQSNSESSSKAPFFPGQSQNQASSLGQQVFGFFQPVAYPPQAQQGGNPSMQANAANSQTLSMNPSFPPSLQGSISKPQVGQAVPVTFGGPAGFFMFQPTSGGGGGLPEFGSAAERGSFPYFMGMQGVGSNAHLMNGKSGSFERSPNSSFVRYGGGNKQQTFAKPNPPSQNANNNSENNKPSE</sequence>
<feature type="compositionally biased region" description="Polar residues" evidence="1">
    <location>
        <begin position="385"/>
        <end position="421"/>
    </location>
</feature>